<name>A0A9N7Z520_PLEPL</name>
<accession>A0A9N7Z520</accession>
<evidence type="ECO:0000313" key="2">
    <source>
        <dbReference type="Proteomes" id="UP001153269"/>
    </source>
</evidence>
<sequence>MAVRRFALELVCPPHSKDMQIEVRVMSDSKVTLCPRETVTRRQENGATNTGVSKMTVRLMMSPDLSARTGVTHSGRPVVEAASIQDRCRSRIVACDPGGG</sequence>
<reference evidence="1" key="1">
    <citation type="submission" date="2020-03" db="EMBL/GenBank/DDBJ databases">
        <authorList>
            <person name="Weist P."/>
        </authorList>
    </citation>
    <scope>NUCLEOTIDE SEQUENCE</scope>
</reference>
<protein>
    <submittedName>
        <fullName evidence="1">Uncharacterized protein</fullName>
    </submittedName>
</protein>
<dbReference type="AlphaFoldDB" id="A0A9N7Z520"/>
<dbReference type="Proteomes" id="UP001153269">
    <property type="component" value="Unassembled WGS sequence"/>
</dbReference>
<keyword evidence="2" id="KW-1185">Reference proteome</keyword>
<gene>
    <name evidence="1" type="ORF">PLEPLA_LOCUS43629</name>
</gene>
<comment type="caution">
    <text evidence="1">The sequence shown here is derived from an EMBL/GenBank/DDBJ whole genome shotgun (WGS) entry which is preliminary data.</text>
</comment>
<dbReference type="EMBL" id="CADEAL010004273">
    <property type="protein sequence ID" value="CAB1455848.1"/>
    <property type="molecule type" value="Genomic_DNA"/>
</dbReference>
<proteinExistence type="predicted"/>
<evidence type="ECO:0000313" key="1">
    <source>
        <dbReference type="EMBL" id="CAB1455848.1"/>
    </source>
</evidence>
<organism evidence="1 2">
    <name type="scientific">Pleuronectes platessa</name>
    <name type="common">European plaice</name>
    <dbReference type="NCBI Taxonomy" id="8262"/>
    <lineage>
        <taxon>Eukaryota</taxon>
        <taxon>Metazoa</taxon>
        <taxon>Chordata</taxon>
        <taxon>Craniata</taxon>
        <taxon>Vertebrata</taxon>
        <taxon>Euteleostomi</taxon>
        <taxon>Actinopterygii</taxon>
        <taxon>Neopterygii</taxon>
        <taxon>Teleostei</taxon>
        <taxon>Neoteleostei</taxon>
        <taxon>Acanthomorphata</taxon>
        <taxon>Carangaria</taxon>
        <taxon>Pleuronectiformes</taxon>
        <taxon>Pleuronectoidei</taxon>
        <taxon>Pleuronectidae</taxon>
        <taxon>Pleuronectes</taxon>
    </lineage>
</organism>